<dbReference type="PANTHER" id="PTHR30308:SF2">
    <property type="entry name" value="SSRA-BINDING PROTEIN"/>
    <property type="match status" value="1"/>
</dbReference>
<dbReference type="NCBIfam" id="TIGR00086">
    <property type="entry name" value="smpB"/>
    <property type="match status" value="1"/>
</dbReference>
<dbReference type="Proteomes" id="UP000034799">
    <property type="component" value="Unassembled WGS sequence"/>
</dbReference>
<dbReference type="PATRIC" id="fig|1619100.3.peg.489"/>
<dbReference type="InterPro" id="IPR020081">
    <property type="entry name" value="SsrA-bd_prot_CS"/>
</dbReference>
<dbReference type="GO" id="GO:0005829">
    <property type="term" value="C:cytosol"/>
    <property type="evidence" value="ECO:0007669"/>
    <property type="project" value="TreeGrafter"/>
</dbReference>
<evidence type="ECO:0000256" key="1">
    <source>
        <dbReference type="ARBA" id="ARBA00022490"/>
    </source>
</evidence>
<evidence type="ECO:0000256" key="2">
    <source>
        <dbReference type="ARBA" id="ARBA00022884"/>
    </source>
</evidence>
<comment type="similarity">
    <text evidence="3">Belongs to the SmpB family.</text>
</comment>
<dbReference type="CDD" id="cd09294">
    <property type="entry name" value="SmpB"/>
    <property type="match status" value="1"/>
</dbReference>
<dbReference type="GO" id="GO:0003723">
    <property type="term" value="F:RNA binding"/>
    <property type="evidence" value="ECO:0007669"/>
    <property type="project" value="UniProtKB-UniRule"/>
</dbReference>
<keyword evidence="1 3" id="KW-0963">Cytoplasm</keyword>
<dbReference type="HAMAP" id="MF_00023">
    <property type="entry name" value="SmpB"/>
    <property type="match status" value="1"/>
</dbReference>
<dbReference type="PROSITE" id="PS01317">
    <property type="entry name" value="SSRP"/>
    <property type="match status" value="1"/>
</dbReference>
<dbReference type="InterPro" id="IPR023620">
    <property type="entry name" value="SmpB"/>
</dbReference>
<dbReference type="InterPro" id="IPR000037">
    <property type="entry name" value="SsrA-bd_prot"/>
</dbReference>
<comment type="function">
    <text evidence="3">Required for rescue of stalled ribosomes mediated by trans-translation. Binds to transfer-messenger RNA (tmRNA), required for stable association of tmRNA with ribosomes. tmRNA and SmpB together mimic tRNA shape, replacing the anticodon stem-loop with SmpB. tmRNA is encoded by the ssrA gene; the 2 termini fold to resemble tRNA(Ala) and it encodes a 'tag peptide', a short internal open reading frame. During trans-translation Ala-aminoacylated tmRNA acts like a tRNA, entering the A-site of stalled ribosomes, displacing the stalled mRNA. The ribosome then switches to translate the ORF on the tmRNA; the nascent peptide is terminated with the 'tag peptide' encoded by the tmRNA and targeted for degradation. The ribosome is freed to recommence translation, which seems to be the essential function of trans-translation.</text>
</comment>
<dbReference type="EMBL" id="LBWK01000001">
    <property type="protein sequence ID" value="KKR06442.1"/>
    <property type="molecule type" value="Genomic_DNA"/>
</dbReference>
<dbReference type="PANTHER" id="PTHR30308">
    <property type="entry name" value="TMRNA-BINDING COMPONENT OF TRANS-TRANSLATION TAGGING COMPLEX"/>
    <property type="match status" value="1"/>
</dbReference>
<dbReference type="Pfam" id="PF01668">
    <property type="entry name" value="SmpB"/>
    <property type="match status" value="1"/>
</dbReference>
<dbReference type="Gene3D" id="2.40.280.10">
    <property type="match status" value="1"/>
</dbReference>
<accession>A0A0G0QXR7</accession>
<protein>
    <recommendedName>
        <fullName evidence="3">SsrA-binding protein</fullName>
    </recommendedName>
    <alternativeName>
        <fullName evidence="3">Small protein B</fullName>
    </alternativeName>
</protein>
<organism evidence="4 5">
    <name type="scientific">candidate division WS6 bacterium GW2011_GWF2_39_15</name>
    <dbReference type="NCBI Taxonomy" id="1619100"/>
    <lineage>
        <taxon>Bacteria</taxon>
        <taxon>Candidatus Dojkabacteria</taxon>
    </lineage>
</organism>
<name>A0A0G0QXR7_9BACT</name>
<evidence type="ECO:0000313" key="4">
    <source>
        <dbReference type="EMBL" id="KKR06442.1"/>
    </source>
</evidence>
<evidence type="ECO:0000256" key="3">
    <source>
        <dbReference type="HAMAP-Rule" id="MF_00023"/>
    </source>
</evidence>
<evidence type="ECO:0000313" key="5">
    <source>
        <dbReference type="Proteomes" id="UP000034799"/>
    </source>
</evidence>
<dbReference type="STRING" id="1619100.UT34_C0001G0483"/>
<dbReference type="SUPFAM" id="SSF74982">
    <property type="entry name" value="Small protein B (SmpB)"/>
    <property type="match status" value="1"/>
</dbReference>
<keyword evidence="2 3" id="KW-0694">RNA-binding</keyword>
<proteinExistence type="inferred from homology"/>
<dbReference type="NCBIfam" id="NF003843">
    <property type="entry name" value="PRK05422.1"/>
    <property type="match status" value="1"/>
</dbReference>
<gene>
    <name evidence="3" type="primary">smpB</name>
    <name evidence="4" type="ORF">UT34_C0001G0483</name>
</gene>
<dbReference type="AlphaFoldDB" id="A0A0G0QXR7"/>
<dbReference type="GO" id="GO:0070929">
    <property type="term" value="P:trans-translation"/>
    <property type="evidence" value="ECO:0007669"/>
    <property type="project" value="UniProtKB-UniRule"/>
</dbReference>
<reference evidence="4 5" key="1">
    <citation type="journal article" date="2015" name="Nature">
        <title>rRNA introns, odd ribosomes, and small enigmatic genomes across a large radiation of phyla.</title>
        <authorList>
            <person name="Brown C.T."/>
            <person name="Hug L.A."/>
            <person name="Thomas B.C."/>
            <person name="Sharon I."/>
            <person name="Castelle C.J."/>
            <person name="Singh A."/>
            <person name="Wilkins M.J."/>
            <person name="Williams K.H."/>
            <person name="Banfield J.F."/>
        </authorList>
    </citation>
    <scope>NUCLEOTIDE SEQUENCE [LARGE SCALE GENOMIC DNA]</scope>
</reference>
<comment type="subcellular location">
    <subcellularLocation>
        <location evidence="3">Cytoplasm</location>
    </subcellularLocation>
    <text evidence="3">The tmRNA-SmpB complex associates with stalled 70S ribosomes.</text>
</comment>
<dbReference type="GO" id="GO:0070930">
    <property type="term" value="P:trans-translation-dependent protein tagging"/>
    <property type="evidence" value="ECO:0007669"/>
    <property type="project" value="TreeGrafter"/>
</dbReference>
<sequence length="147" mass="17110">MLENRKAKFNYDIKETVEAGIILTGAEVKSIRDGRVDLKDSFVKVIGEELFLINADIARFKYANDPKYDSKKTRKLLVHRKELIQLASKSKQWGGTLVPLKMYFKHGRAKVLVGVGRGKKTYEKKNVQKERDLDRELHRDKLKYMVK</sequence>
<comment type="caution">
    <text evidence="4">The sequence shown here is derived from an EMBL/GenBank/DDBJ whole genome shotgun (WGS) entry which is preliminary data.</text>
</comment>